<name>I1CTN4_RHIO9</name>
<dbReference type="Proteomes" id="UP000009138">
    <property type="component" value="Unassembled WGS sequence"/>
</dbReference>
<keyword evidence="3" id="KW-1185">Reference proteome</keyword>
<dbReference type="PANTHER" id="PTHR38848:SF3">
    <property type="entry name" value="G-PROTEIN COUPLED RECEPTORS FAMILY 3 PROFILE DOMAIN-CONTAINING PROTEIN"/>
    <property type="match status" value="1"/>
</dbReference>
<feature type="transmembrane region" description="Helical" evidence="1">
    <location>
        <begin position="155"/>
        <end position="174"/>
    </location>
</feature>
<dbReference type="OMA" id="LACDIFY"/>
<feature type="transmembrane region" description="Helical" evidence="1">
    <location>
        <begin position="19"/>
        <end position="38"/>
    </location>
</feature>
<reference evidence="2 3" key="1">
    <citation type="journal article" date="2009" name="PLoS Genet.">
        <title>Genomic analysis of the basal lineage fungus Rhizopus oryzae reveals a whole-genome duplication.</title>
        <authorList>
            <person name="Ma L.-J."/>
            <person name="Ibrahim A.S."/>
            <person name="Skory C."/>
            <person name="Grabherr M.G."/>
            <person name="Burger G."/>
            <person name="Butler M."/>
            <person name="Elias M."/>
            <person name="Idnurm A."/>
            <person name="Lang B.F."/>
            <person name="Sone T."/>
            <person name="Abe A."/>
            <person name="Calvo S.E."/>
            <person name="Corrochano L.M."/>
            <person name="Engels R."/>
            <person name="Fu J."/>
            <person name="Hansberg W."/>
            <person name="Kim J.-M."/>
            <person name="Kodira C.D."/>
            <person name="Koehrsen M.J."/>
            <person name="Liu B."/>
            <person name="Miranda-Saavedra D."/>
            <person name="O'Leary S."/>
            <person name="Ortiz-Castellanos L."/>
            <person name="Poulter R."/>
            <person name="Rodriguez-Romero J."/>
            <person name="Ruiz-Herrera J."/>
            <person name="Shen Y.-Q."/>
            <person name="Zeng Q."/>
            <person name="Galagan J."/>
            <person name="Birren B.W."/>
            <person name="Cuomo C.A."/>
            <person name="Wickes B.L."/>
        </authorList>
    </citation>
    <scope>NUCLEOTIDE SEQUENCE [LARGE SCALE GENOMIC DNA]</scope>
    <source>
        <strain evidence="3">RA 99-880 / ATCC MYA-4621 / FGSC 9543 / NRRL 43880</strain>
    </source>
</reference>
<feature type="transmembrane region" description="Helical" evidence="1">
    <location>
        <begin position="112"/>
        <end position="134"/>
    </location>
</feature>
<dbReference type="GeneID" id="93623490"/>
<organism evidence="2 3">
    <name type="scientific">Rhizopus delemar (strain RA 99-880 / ATCC MYA-4621 / FGSC 9543 / NRRL 43880)</name>
    <name type="common">Mucormycosis agent</name>
    <name type="synonym">Rhizopus arrhizus var. delemar</name>
    <dbReference type="NCBI Taxonomy" id="246409"/>
    <lineage>
        <taxon>Eukaryota</taxon>
        <taxon>Fungi</taxon>
        <taxon>Fungi incertae sedis</taxon>
        <taxon>Mucoromycota</taxon>
        <taxon>Mucoromycotina</taxon>
        <taxon>Mucoromycetes</taxon>
        <taxon>Mucorales</taxon>
        <taxon>Mucorineae</taxon>
        <taxon>Rhizopodaceae</taxon>
        <taxon>Rhizopus</taxon>
    </lineage>
</organism>
<dbReference type="AlphaFoldDB" id="I1CTN4"/>
<protein>
    <submittedName>
        <fullName evidence="2">Uncharacterized protein</fullName>
    </submittedName>
</protein>
<evidence type="ECO:0000313" key="3">
    <source>
        <dbReference type="Proteomes" id="UP000009138"/>
    </source>
</evidence>
<dbReference type="PANTHER" id="PTHR38848">
    <property type="entry name" value="G-PROTEIN COUPLED RECEPTORS FAMILY 3 PROFILE DOMAIN-CONTAINING PROTEIN"/>
    <property type="match status" value="1"/>
</dbReference>
<keyword evidence="1" id="KW-0472">Membrane</keyword>
<dbReference type="EMBL" id="CH476751">
    <property type="protein sequence ID" value="EIE91814.1"/>
    <property type="molecule type" value="Genomic_DNA"/>
</dbReference>
<gene>
    <name evidence="2" type="ORF">RO3G_16525</name>
</gene>
<keyword evidence="1" id="KW-1133">Transmembrane helix</keyword>
<dbReference type="RefSeq" id="XP_067527210.1">
    <property type="nucleotide sequence ID" value="XM_067671109.1"/>
</dbReference>
<dbReference type="InParanoid" id="I1CTN4"/>
<evidence type="ECO:0000256" key="1">
    <source>
        <dbReference type="SAM" id="Phobius"/>
    </source>
</evidence>
<dbReference type="VEuPathDB" id="FungiDB:RO3G_16525"/>
<dbReference type="OrthoDB" id="3210850at2759"/>
<keyword evidence="1" id="KW-0812">Transmembrane</keyword>
<feature type="transmembrane region" description="Helical" evidence="1">
    <location>
        <begin position="180"/>
        <end position="202"/>
    </location>
</feature>
<evidence type="ECO:0000313" key="2">
    <source>
        <dbReference type="EMBL" id="EIE91814.1"/>
    </source>
</evidence>
<accession>I1CTN4</accession>
<feature type="transmembrane region" description="Helical" evidence="1">
    <location>
        <begin position="50"/>
        <end position="77"/>
    </location>
</feature>
<sequence>MSEHIQLELGIAGPDKLEIVSEFISLVCISVLATALGSKTFGEKYSNVRYNMISCTLGMLSCDIFYAGSKVVIYAWLIERIHLVTALSFRNIYLESDGTCTIGLQLIASIPLLVYDFFLNFYLTWLFMSPLMNVGMTTRANWRKTRLYKLARRTLVASIVSLLISFINVLVVVITKGHERGLVCLTMCTVDVTVNVVTVHWVTINKSSNKNKDTAKNKTAYTGDRLSVELTFDAEEPGNTVDKHAKFNFGSLPEMDNRPQSHQADECDSLKSVQYSQTSVKPLQQQY</sequence>
<dbReference type="eggNOG" id="ENOG502RY0X">
    <property type="taxonomic scope" value="Eukaryota"/>
</dbReference>
<proteinExistence type="predicted"/>